<dbReference type="InterPro" id="IPR000531">
    <property type="entry name" value="Beta-barrel_TonB"/>
</dbReference>
<dbReference type="Proteomes" id="UP000236735">
    <property type="component" value="Unassembled WGS sequence"/>
</dbReference>
<evidence type="ECO:0000256" key="12">
    <source>
        <dbReference type="SAM" id="SignalP"/>
    </source>
</evidence>
<gene>
    <name evidence="15" type="ORF">SAMN05216354_1016</name>
</gene>
<proteinExistence type="inferred from homology"/>
<evidence type="ECO:0000256" key="5">
    <source>
        <dbReference type="ARBA" id="ARBA00022729"/>
    </source>
</evidence>
<dbReference type="InterPro" id="IPR037066">
    <property type="entry name" value="Plug_dom_sf"/>
</dbReference>
<evidence type="ECO:0000256" key="2">
    <source>
        <dbReference type="ARBA" id="ARBA00022448"/>
    </source>
</evidence>
<dbReference type="SUPFAM" id="SSF56935">
    <property type="entry name" value="Porins"/>
    <property type="match status" value="1"/>
</dbReference>
<feature type="signal peptide" evidence="12">
    <location>
        <begin position="1"/>
        <end position="22"/>
    </location>
</feature>
<evidence type="ECO:0000256" key="7">
    <source>
        <dbReference type="ARBA" id="ARBA00023136"/>
    </source>
</evidence>
<keyword evidence="8 15" id="KW-0675">Receptor</keyword>
<keyword evidence="9 10" id="KW-0998">Cell outer membrane</keyword>
<dbReference type="AlphaFoldDB" id="A0A1H5TEH1"/>
<sequence length="667" mass="76054">MMRSLLNAALTMSCLLAITANGQVVRHDTIADREHQLREVTITESRRQHEATSTAPLHIIDREQMLSLGITDVADALHRIPGVTIRDYGGAGGMKTVSVRGFGAKHTGVSYDGVMISDCQSGEIDLSRYSLDNVDQLSLVIGDNDDIFIPARNASTPALLNIQTIGMPTDDSNLHLTTQLRVGSFGYVNPFVRFEKNLTNKVALSMIGEYIYAENGYPFELRNVSKITHERRTNSRMNQGHAELNLVWKIDNMNCLSGKLFYYDNDRQLPGQVHYYTDLNRETLRDRNIFGQIQYQRRNQSGWSTKWSSKYNWNASIYHDPLAPNSHNDASYWQCEAYTSLAVLFVPSEVWAFDYSGDLAYNNLTSSAERTVSNKPFRLTMQQSLTAKYRTRRLTALARLLHSVYLNDSKGGNSARNMRKLSPSLSLSYRLLEDENLLIRASYKNIFRSPTFNESYYFHYGSTDLLPESTDQLNVGVTYNCQASNFDIQMTADGYYNHVKDMIVAVPYNMFIWTCVNVAKVNVLGADVTLEASRQLYEGHALKFSGNYSYQQAENRTNPESPYYGNQIAYMPKHSGSAAVGWENPWANMSVHVTGVSSRWANNQHYDGTEIDGYWDMGLTVYRTFRWKDQSLEARMDVKNILNMQYEIVRFYPMPGRSWQVSVKYQL</sequence>
<evidence type="ECO:0000256" key="11">
    <source>
        <dbReference type="RuleBase" id="RU003357"/>
    </source>
</evidence>
<keyword evidence="2 10" id="KW-0813">Transport</keyword>
<dbReference type="GO" id="GO:0009279">
    <property type="term" value="C:cell outer membrane"/>
    <property type="evidence" value="ECO:0007669"/>
    <property type="project" value="UniProtKB-SubCell"/>
</dbReference>
<dbReference type="PANTHER" id="PTHR30069:SF29">
    <property type="entry name" value="HEMOGLOBIN AND HEMOGLOBIN-HAPTOGLOBIN-BINDING PROTEIN 1-RELATED"/>
    <property type="match status" value="1"/>
</dbReference>
<keyword evidence="3 10" id="KW-1134">Transmembrane beta strand</keyword>
<evidence type="ECO:0000256" key="4">
    <source>
        <dbReference type="ARBA" id="ARBA00022692"/>
    </source>
</evidence>
<evidence type="ECO:0000256" key="1">
    <source>
        <dbReference type="ARBA" id="ARBA00004571"/>
    </source>
</evidence>
<keyword evidence="7 10" id="KW-0472">Membrane</keyword>
<dbReference type="Pfam" id="PF07715">
    <property type="entry name" value="Plug"/>
    <property type="match status" value="1"/>
</dbReference>
<evidence type="ECO:0000259" key="13">
    <source>
        <dbReference type="Pfam" id="PF00593"/>
    </source>
</evidence>
<dbReference type="InterPro" id="IPR036942">
    <property type="entry name" value="Beta-barrel_TonB_sf"/>
</dbReference>
<evidence type="ECO:0000313" key="16">
    <source>
        <dbReference type="Proteomes" id="UP000236735"/>
    </source>
</evidence>
<dbReference type="Pfam" id="PF00593">
    <property type="entry name" value="TonB_dep_Rec_b-barrel"/>
    <property type="match status" value="1"/>
</dbReference>
<dbReference type="PANTHER" id="PTHR30069">
    <property type="entry name" value="TONB-DEPENDENT OUTER MEMBRANE RECEPTOR"/>
    <property type="match status" value="1"/>
</dbReference>
<keyword evidence="6 11" id="KW-0798">TonB box</keyword>
<evidence type="ECO:0000256" key="3">
    <source>
        <dbReference type="ARBA" id="ARBA00022452"/>
    </source>
</evidence>
<keyword evidence="5 12" id="KW-0732">Signal</keyword>
<dbReference type="EMBL" id="FNUV01000002">
    <property type="protein sequence ID" value="SEF61163.1"/>
    <property type="molecule type" value="Genomic_DNA"/>
</dbReference>
<evidence type="ECO:0000256" key="9">
    <source>
        <dbReference type="ARBA" id="ARBA00023237"/>
    </source>
</evidence>
<name>A0A1H5TEH1_XYLRU</name>
<evidence type="ECO:0000256" key="8">
    <source>
        <dbReference type="ARBA" id="ARBA00023170"/>
    </source>
</evidence>
<feature type="domain" description="TonB-dependent receptor-like beta-barrel" evidence="13">
    <location>
        <begin position="262"/>
        <end position="641"/>
    </location>
</feature>
<keyword evidence="4 10" id="KW-0812">Transmembrane</keyword>
<evidence type="ECO:0000256" key="10">
    <source>
        <dbReference type="PROSITE-ProRule" id="PRU01360"/>
    </source>
</evidence>
<evidence type="ECO:0000259" key="14">
    <source>
        <dbReference type="Pfam" id="PF07715"/>
    </source>
</evidence>
<protein>
    <submittedName>
        <fullName evidence="15">Outer membrane cobalamin receptor protein</fullName>
    </submittedName>
</protein>
<comment type="similarity">
    <text evidence="10 11">Belongs to the TonB-dependent receptor family.</text>
</comment>
<dbReference type="GO" id="GO:0044718">
    <property type="term" value="P:siderophore transmembrane transport"/>
    <property type="evidence" value="ECO:0007669"/>
    <property type="project" value="TreeGrafter"/>
</dbReference>
<feature type="chain" id="PRO_5009284944" evidence="12">
    <location>
        <begin position="23"/>
        <end position="667"/>
    </location>
</feature>
<dbReference type="GO" id="GO:0015344">
    <property type="term" value="F:siderophore uptake transmembrane transporter activity"/>
    <property type="evidence" value="ECO:0007669"/>
    <property type="project" value="TreeGrafter"/>
</dbReference>
<dbReference type="RefSeq" id="WP_258042783.1">
    <property type="nucleotide sequence ID" value="NZ_FNUV01000002.1"/>
</dbReference>
<dbReference type="InterPro" id="IPR012910">
    <property type="entry name" value="Plug_dom"/>
</dbReference>
<organism evidence="15 16">
    <name type="scientific">Xylanibacter ruminicola</name>
    <name type="common">Prevotella ruminicola</name>
    <dbReference type="NCBI Taxonomy" id="839"/>
    <lineage>
        <taxon>Bacteria</taxon>
        <taxon>Pseudomonadati</taxon>
        <taxon>Bacteroidota</taxon>
        <taxon>Bacteroidia</taxon>
        <taxon>Bacteroidales</taxon>
        <taxon>Prevotellaceae</taxon>
        <taxon>Xylanibacter</taxon>
    </lineage>
</organism>
<dbReference type="InterPro" id="IPR039426">
    <property type="entry name" value="TonB-dep_rcpt-like"/>
</dbReference>
<dbReference type="Gene3D" id="2.40.170.20">
    <property type="entry name" value="TonB-dependent receptor, beta-barrel domain"/>
    <property type="match status" value="1"/>
</dbReference>
<comment type="subcellular location">
    <subcellularLocation>
        <location evidence="1 10">Cell outer membrane</location>
        <topology evidence="1 10">Multi-pass membrane protein</topology>
    </subcellularLocation>
</comment>
<evidence type="ECO:0000313" key="15">
    <source>
        <dbReference type="EMBL" id="SEF61163.1"/>
    </source>
</evidence>
<reference evidence="15 16" key="1">
    <citation type="submission" date="2016-10" db="EMBL/GenBank/DDBJ databases">
        <authorList>
            <person name="de Groot N.N."/>
        </authorList>
    </citation>
    <scope>NUCLEOTIDE SEQUENCE [LARGE SCALE GENOMIC DNA]</scope>
    <source>
        <strain evidence="15 16">AR32</strain>
    </source>
</reference>
<dbReference type="PROSITE" id="PS52016">
    <property type="entry name" value="TONB_DEPENDENT_REC_3"/>
    <property type="match status" value="1"/>
</dbReference>
<dbReference type="Gene3D" id="2.170.130.10">
    <property type="entry name" value="TonB-dependent receptor, plug domain"/>
    <property type="match status" value="1"/>
</dbReference>
<evidence type="ECO:0000256" key="6">
    <source>
        <dbReference type="ARBA" id="ARBA00023077"/>
    </source>
</evidence>
<accession>A0A1H5TEH1</accession>
<feature type="domain" description="TonB-dependent receptor plug" evidence="14">
    <location>
        <begin position="53"/>
        <end position="142"/>
    </location>
</feature>